<dbReference type="InterPro" id="IPR009008">
    <property type="entry name" value="Val/Leu/Ile-tRNA-synth_edit"/>
</dbReference>
<dbReference type="InterPro" id="IPR014729">
    <property type="entry name" value="Rossmann-like_a/b/a_fold"/>
</dbReference>
<dbReference type="InterPro" id="IPR019499">
    <property type="entry name" value="Val-tRNA_synth_tRNA-bd"/>
</dbReference>
<dbReference type="GO" id="GO:0006438">
    <property type="term" value="P:valyl-tRNA aminoacylation"/>
    <property type="evidence" value="ECO:0007669"/>
    <property type="project" value="UniProtKB-UniRule"/>
</dbReference>
<comment type="domain">
    <text evidence="8">The C-terminal coiled-coil domain is crucial for aminoacylation activity.</text>
</comment>
<feature type="short sequence motif" description="'HIGH' region" evidence="8">
    <location>
        <begin position="47"/>
        <end position="57"/>
    </location>
</feature>
<comment type="domain">
    <text evidence="8">ValRS has two distinct active sites: one for aminoacylation and one for editing. The misactivated threonine is translocated from the active site to the editing site.</text>
</comment>
<dbReference type="InterPro" id="IPR009080">
    <property type="entry name" value="tRNAsynth_Ia_anticodon-bd"/>
</dbReference>
<dbReference type="EC" id="6.1.1.9" evidence="8"/>
<reference evidence="12 13" key="1">
    <citation type="submission" date="2018-06" db="EMBL/GenBank/DDBJ databases">
        <title>Draft Genome Sequence of a Novel Marine Bacterium Related to the Verrucomicrobia.</title>
        <authorList>
            <person name="Vosseberg J."/>
            <person name="Martijn J."/>
            <person name="Ettema T.J.G."/>
        </authorList>
    </citation>
    <scope>NUCLEOTIDE SEQUENCE [LARGE SCALE GENOMIC DNA]</scope>
    <source>
        <strain evidence="12">TARA_B100001123</strain>
    </source>
</reference>
<keyword evidence="4 8" id="KW-0067">ATP-binding</keyword>
<dbReference type="PROSITE" id="PS00178">
    <property type="entry name" value="AA_TRNA_LIGASE_I"/>
    <property type="match status" value="1"/>
</dbReference>
<dbReference type="GO" id="GO:0005829">
    <property type="term" value="C:cytosol"/>
    <property type="evidence" value="ECO:0007669"/>
    <property type="project" value="TreeGrafter"/>
</dbReference>
<evidence type="ECO:0000256" key="2">
    <source>
        <dbReference type="ARBA" id="ARBA00022598"/>
    </source>
</evidence>
<evidence type="ECO:0000256" key="8">
    <source>
        <dbReference type="HAMAP-Rule" id="MF_02004"/>
    </source>
</evidence>
<dbReference type="Gene3D" id="1.10.730.10">
    <property type="entry name" value="Isoleucyl-tRNA Synthetase, Domain 1"/>
    <property type="match status" value="1"/>
</dbReference>
<dbReference type="HAMAP" id="MF_02004">
    <property type="entry name" value="Val_tRNA_synth_type1"/>
    <property type="match status" value="1"/>
</dbReference>
<feature type="domain" description="Methionyl/Valyl/Leucyl/Isoleucyl-tRNA synthetase anticodon-binding" evidence="10">
    <location>
        <begin position="633"/>
        <end position="780"/>
    </location>
</feature>
<keyword evidence="2 8" id="KW-0436">Ligase</keyword>
<dbReference type="InterPro" id="IPR033705">
    <property type="entry name" value="Anticodon_Ia_Val"/>
</dbReference>
<comment type="function">
    <text evidence="8">Catalyzes the attachment of valine to tRNA(Val). As ValRS can inadvertently accommodate and process structurally similar amino acids such as threonine, to avoid such errors, it has a 'posttransfer' editing activity that hydrolyzes mischarged Thr-tRNA(Val) in a tRNA-dependent manner.</text>
</comment>
<evidence type="ECO:0000259" key="11">
    <source>
        <dbReference type="Pfam" id="PF10458"/>
    </source>
</evidence>
<dbReference type="GO" id="GO:0005524">
    <property type="term" value="F:ATP binding"/>
    <property type="evidence" value="ECO:0007669"/>
    <property type="project" value="UniProtKB-UniRule"/>
</dbReference>
<dbReference type="SUPFAM" id="SSF46589">
    <property type="entry name" value="tRNA-binding arm"/>
    <property type="match status" value="1"/>
</dbReference>
<comment type="similarity">
    <text evidence="8">Belongs to the class-I aminoacyl-tRNA synthetase family. ValS type 1 subfamily.</text>
</comment>
<dbReference type="EMBL" id="CP029803">
    <property type="protein sequence ID" value="AWT60569.1"/>
    <property type="molecule type" value="Genomic_DNA"/>
</dbReference>
<evidence type="ECO:0000313" key="13">
    <source>
        <dbReference type="Proteomes" id="UP000247465"/>
    </source>
</evidence>
<evidence type="ECO:0000256" key="1">
    <source>
        <dbReference type="ARBA" id="ARBA00022490"/>
    </source>
</evidence>
<dbReference type="GO" id="GO:0004832">
    <property type="term" value="F:valine-tRNA ligase activity"/>
    <property type="evidence" value="ECO:0007669"/>
    <property type="project" value="UniProtKB-UniRule"/>
</dbReference>
<keyword evidence="8" id="KW-0175">Coiled coil</keyword>
<dbReference type="InterPro" id="IPR002300">
    <property type="entry name" value="aa-tRNA-synth_Ia"/>
</dbReference>
<name>A0A2Z4AE19_9BACT</name>
<dbReference type="Gene3D" id="1.10.287.380">
    <property type="entry name" value="Valyl-tRNA synthetase, C-terminal domain"/>
    <property type="match status" value="1"/>
</dbReference>
<dbReference type="NCBIfam" id="TIGR00422">
    <property type="entry name" value="valS"/>
    <property type="match status" value="1"/>
</dbReference>
<proteinExistence type="inferred from homology"/>
<dbReference type="KEGG" id="mtar:DF168_01784"/>
<dbReference type="NCBIfam" id="NF004349">
    <property type="entry name" value="PRK05729.1"/>
    <property type="match status" value="1"/>
</dbReference>
<dbReference type="Gene3D" id="3.90.740.10">
    <property type="entry name" value="Valyl/Leucyl/Isoleucyl-tRNA synthetase, editing domain"/>
    <property type="match status" value="1"/>
</dbReference>
<evidence type="ECO:0000256" key="3">
    <source>
        <dbReference type="ARBA" id="ARBA00022741"/>
    </source>
</evidence>
<dbReference type="InterPro" id="IPR001412">
    <property type="entry name" value="aa-tRNA-synth_I_CS"/>
</dbReference>
<dbReference type="Gene3D" id="3.40.50.620">
    <property type="entry name" value="HUPs"/>
    <property type="match status" value="2"/>
</dbReference>
<evidence type="ECO:0000259" key="10">
    <source>
        <dbReference type="Pfam" id="PF08264"/>
    </source>
</evidence>
<accession>A0A2Z4AE19</accession>
<dbReference type="SUPFAM" id="SSF52374">
    <property type="entry name" value="Nucleotidylyl transferase"/>
    <property type="match status" value="1"/>
</dbReference>
<sequence length="903" mass="104324">MTAIGKTYEPKQVEAKWYRTWLEGNAFEAAADPKHPENHFCIMIPPPNVTGVLHIGHVLVNTLQDLFIRRARLEGKRVLWMPGMDHASIATHAKVEVALREEGKSRREMGREAFVKRCWEWSDKHGGMILNQLRQLGCSCDWNRTLFTMDKGYERAVLHSFVEFYRRGYIYRGKYMTNWCPVSQTALSNEEVIMTPQIDTLYKMRYEIVESPGTFVEISTTRPETLMGDTAVAVHPEDSRYRHLLGSHVWRPFPRAKIPVVGDEVVDREFGTGALKVTPAHDPTDYEISQRHNLPVLDVMNPNGTLNELAGESFAGKDRLEARDLVVTKLKKMGLLVAEESYEHSVGISERGGVPIEPRLTDQWWLNFPKVEEARRAVEKGYIQFHPDRWQKVYLHWLDNLRGWCISRQLWWGQRIPVWYRKGCDRNDPANWHVSVDGPEDTENWEQEEDVLDTWASSNLWPFATLGWPNPNERQREELSAFYPTDVLVTGFDIIFFWVARMIMSGLELYGDAREELSNQEIQERLPFRHVYVHGLVRDNQRRKFQKSLGNSPDPLDLFEKFGADGTRFGILNIAPSGQDILFSEERLKIGRNVCNKLWNACRFRQMSGPMEENGSLDSILGRIDWQRCGRFDHWILRQTVKTLKEVEVQFARFEVQQMTHTFLNFFWREVCDWYLEASKEKLKNEDTGSNALAVQDLVFRQLLLLMHPMIPHITEELWNNLGYNGKNRFIEDINIERADDLAKVLQIDSSAADQVEGIKEFVIAARNLKAEYRLANRRDVTFHYTSDGEDLFEPDLDTVKMLIGAAALERTVSGPEGAPAVACEIATLYLDLAKTIDVKVEKERLNKELENLDRVTTGIETRLNNEAFISKAPKEVVQGTRDQLAINLEKRVKLEKLLAGMK</sequence>
<dbReference type="InterPro" id="IPR010978">
    <property type="entry name" value="tRNA-bd_arm"/>
</dbReference>
<dbReference type="InterPro" id="IPR013155">
    <property type="entry name" value="M/V/L/I-tRNA-synth_anticd-bd"/>
</dbReference>
<organism evidence="12 13">
    <name type="scientific">Candidatus Moanibacter tarae</name>
    <dbReference type="NCBI Taxonomy" id="2200854"/>
    <lineage>
        <taxon>Bacteria</taxon>
        <taxon>Pseudomonadati</taxon>
        <taxon>Verrucomicrobiota</taxon>
        <taxon>Opitutia</taxon>
        <taxon>Puniceicoccales</taxon>
        <taxon>Puniceicoccales incertae sedis</taxon>
        <taxon>Candidatus Moanibacter</taxon>
    </lineage>
</organism>
<comment type="subunit">
    <text evidence="8">Monomer.</text>
</comment>
<comment type="catalytic activity">
    <reaction evidence="7 8">
        <text>tRNA(Val) + L-valine + ATP = L-valyl-tRNA(Val) + AMP + diphosphate</text>
        <dbReference type="Rhea" id="RHEA:10704"/>
        <dbReference type="Rhea" id="RHEA-COMP:9672"/>
        <dbReference type="Rhea" id="RHEA-COMP:9708"/>
        <dbReference type="ChEBI" id="CHEBI:30616"/>
        <dbReference type="ChEBI" id="CHEBI:33019"/>
        <dbReference type="ChEBI" id="CHEBI:57762"/>
        <dbReference type="ChEBI" id="CHEBI:78442"/>
        <dbReference type="ChEBI" id="CHEBI:78537"/>
        <dbReference type="ChEBI" id="CHEBI:456215"/>
        <dbReference type="EC" id="6.1.1.9"/>
    </reaction>
</comment>
<dbReference type="SUPFAM" id="SSF47323">
    <property type="entry name" value="Anticodon-binding domain of a subclass of class I aminoacyl-tRNA synthetases"/>
    <property type="match status" value="1"/>
</dbReference>
<comment type="caution">
    <text evidence="8">Lacks conserved residue(s) required for the propagation of feature annotation.</text>
</comment>
<dbReference type="SUPFAM" id="SSF50677">
    <property type="entry name" value="ValRS/IleRS/LeuRS editing domain"/>
    <property type="match status" value="1"/>
</dbReference>
<dbReference type="CDD" id="cd07962">
    <property type="entry name" value="Anticodon_Ia_Val"/>
    <property type="match status" value="1"/>
</dbReference>
<dbReference type="GO" id="GO:0002161">
    <property type="term" value="F:aminoacyl-tRNA deacylase activity"/>
    <property type="evidence" value="ECO:0007669"/>
    <property type="project" value="InterPro"/>
</dbReference>
<protein>
    <recommendedName>
        <fullName evidence="8">Valine--tRNA ligase</fullName>
        <ecNumber evidence="8">6.1.1.9</ecNumber>
    </recommendedName>
    <alternativeName>
        <fullName evidence="8">Valyl-tRNA synthetase</fullName>
        <shortName evidence="8">ValRS</shortName>
    </alternativeName>
</protein>
<feature type="domain" description="Valyl-tRNA synthetase tRNA-binding arm" evidence="11">
    <location>
        <begin position="838"/>
        <end position="903"/>
    </location>
</feature>
<comment type="subcellular location">
    <subcellularLocation>
        <location evidence="8">Cytoplasm</location>
    </subcellularLocation>
</comment>
<dbReference type="FunFam" id="3.40.50.620:FF:000020">
    <property type="entry name" value="Valine--tRNA ligase, mitochondrial"/>
    <property type="match status" value="1"/>
</dbReference>
<keyword evidence="3 8" id="KW-0547">Nucleotide-binding</keyword>
<evidence type="ECO:0000256" key="6">
    <source>
        <dbReference type="ARBA" id="ARBA00023146"/>
    </source>
</evidence>
<dbReference type="PRINTS" id="PR00986">
    <property type="entry name" value="TRNASYNTHVAL"/>
</dbReference>
<feature type="domain" description="Aminoacyl-tRNA synthetase class Ia" evidence="9">
    <location>
        <begin position="16"/>
        <end position="583"/>
    </location>
</feature>
<evidence type="ECO:0000256" key="4">
    <source>
        <dbReference type="ARBA" id="ARBA00022840"/>
    </source>
</evidence>
<dbReference type="Pfam" id="PF10458">
    <property type="entry name" value="Val_tRNA-synt_C"/>
    <property type="match status" value="1"/>
</dbReference>
<keyword evidence="5 8" id="KW-0648">Protein biosynthesis</keyword>
<gene>
    <name evidence="8 12" type="primary">valS</name>
    <name evidence="12" type="ORF">DF168_01784</name>
</gene>
<evidence type="ECO:0000256" key="5">
    <source>
        <dbReference type="ARBA" id="ARBA00022917"/>
    </source>
</evidence>
<dbReference type="AlphaFoldDB" id="A0A2Z4AE19"/>
<evidence type="ECO:0000256" key="7">
    <source>
        <dbReference type="ARBA" id="ARBA00047552"/>
    </source>
</evidence>
<keyword evidence="6 8" id="KW-0030">Aminoacyl-tRNA synthetase</keyword>
<evidence type="ECO:0000313" key="12">
    <source>
        <dbReference type="EMBL" id="AWT60569.1"/>
    </source>
</evidence>
<dbReference type="Pfam" id="PF08264">
    <property type="entry name" value="Anticodon_1"/>
    <property type="match status" value="1"/>
</dbReference>
<dbReference type="InterPro" id="IPR002303">
    <property type="entry name" value="Valyl-tRNA_ligase"/>
</dbReference>
<dbReference type="Pfam" id="PF00133">
    <property type="entry name" value="tRNA-synt_1"/>
    <property type="match status" value="1"/>
</dbReference>
<keyword evidence="1 8" id="KW-0963">Cytoplasm</keyword>
<dbReference type="Proteomes" id="UP000247465">
    <property type="component" value="Chromosome"/>
</dbReference>
<dbReference type="PANTHER" id="PTHR11946">
    <property type="entry name" value="VALYL-TRNA SYNTHETASES"/>
    <property type="match status" value="1"/>
</dbReference>
<dbReference type="PANTHER" id="PTHR11946:SF93">
    <property type="entry name" value="VALINE--TRNA LIGASE, CHLOROPLASTIC_MITOCHONDRIAL 2"/>
    <property type="match status" value="1"/>
</dbReference>
<feature type="binding site" evidence="8">
    <location>
        <position position="547"/>
    </location>
    <ligand>
        <name>ATP</name>
        <dbReference type="ChEBI" id="CHEBI:30616"/>
    </ligand>
</feature>
<dbReference type="InterPro" id="IPR037118">
    <property type="entry name" value="Val-tRNA_synth_C_sf"/>
</dbReference>
<dbReference type="CDD" id="cd00817">
    <property type="entry name" value="ValRS_core"/>
    <property type="match status" value="1"/>
</dbReference>
<evidence type="ECO:0000259" key="9">
    <source>
        <dbReference type="Pfam" id="PF00133"/>
    </source>
</evidence>